<dbReference type="EC" id="5.1.3.3" evidence="4 8"/>
<evidence type="ECO:0000256" key="1">
    <source>
        <dbReference type="ARBA" id="ARBA00001614"/>
    </source>
</evidence>
<name>A0ABV5WDQ6_9BACI</name>
<reference evidence="9 10" key="1">
    <citation type="submission" date="2024-09" db="EMBL/GenBank/DDBJ databases">
        <authorList>
            <person name="Sun Q."/>
            <person name="Mori K."/>
        </authorList>
    </citation>
    <scope>NUCLEOTIDE SEQUENCE [LARGE SCALE GENOMIC DNA]</scope>
    <source>
        <strain evidence="9 10">JCM 11201</strain>
    </source>
</reference>
<protein>
    <recommendedName>
        <fullName evidence="5 8">Aldose 1-epimerase</fullName>
        <ecNumber evidence="4 8">5.1.3.3</ecNumber>
    </recommendedName>
</protein>
<dbReference type="PROSITE" id="PS00545">
    <property type="entry name" value="ALDOSE_1_EPIMERASE"/>
    <property type="match status" value="1"/>
</dbReference>
<dbReference type="SUPFAM" id="SSF74650">
    <property type="entry name" value="Galactose mutarotase-like"/>
    <property type="match status" value="1"/>
</dbReference>
<dbReference type="GO" id="GO:0016853">
    <property type="term" value="F:isomerase activity"/>
    <property type="evidence" value="ECO:0007669"/>
    <property type="project" value="UniProtKB-KW"/>
</dbReference>
<dbReference type="Proteomes" id="UP001589609">
    <property type="component" value="Unassembled WGS sequence"/>
</dbReference>
<comment type="caution">
    <text evidence="9">The sequence shown here is derived from an EMBL/GenBank/DDBJ whole genome shotgun (WGS) entry which is preliminary data.</text>
</comment>
<comment type="pathway">
    <text evidence="2 8">Carbohydrate metabolism; hexose metabolism.</text>
</comment>
<dbReference type="InterPro" id="IPR008183">
    <property type="entry name" value="Aldose_1/G6P_1-epimerase"/>
</dbReference>
<sequence length="348" mass="39252">MKITQTKFAELGNQDIYEYTLVNDQGITVSCITYGCIITKVVTPDRHGTYQNVVLGFDNLEDYLNHSPYFGAVVGRVAGRIKGAQFELDGVTYPLVQNNNGNHLHGGTVGFDAVVWEARMIETENEIGVEFFYMSPDGEGGYPGNLDMKVTYTLNNHNEFLISYNGVCDQKTLLNVTNHTYFNLSGDTERDILDHKLQLKSEQYLELTDELLPTGEFVNVDGTVFDFREGRAIRDGFISDHPQNLLAGRGYDHPFFLNANQDEEIILWDEKSGRKLTVETDECGVVLYTGNHLEGNFSVRGTKSRNYLGLCLETQGLPDSIHHPHFPSCVLDKNEEYRSVTKYIFATL</sequence>
<dbReference type="InterPro" id="IPR018052">
    <property type="entry name" value="Ald1_epimerase_CS"/>
</dbReference>
<accession>A0ABV5WDQ6</accession>
<evidence type="ECO:0000256" key="6">
    <source>
        <dbReference type="ARBA" id="ARBA00023235"/>
    </source>
</evidence>
<keyword evidence="7 8" id="KW-0119">Carbohydrate metabolism</keyword>
<keyword evidence="10" id="KW-1185">Reference proteome</keyword>
<dbReference type="RefSeq" id="WP_379948999.1">
    <property type="nucleotide sequence ID" value="NZ_JBHMAF010000038.1"/>
</dbReference>
<dbReference type="PIRSF" id="PIRSF005096">
    <property type="entry name" value="GALM"/>
    <property type="match status" value="1"/>
</dbReference>
<evidence type="ECO:0000256" key="8">
    <source>
        <dbReference type="PIRNR" id="PIRNR005096"/>
    </source>
</evidence>
<dbReference type="InterPro" id="IPR011013">
    <property type="entry name" value="Gal_mutarotase_sf_dom"/>
</dbReference>
<organism evidence="9 10">
    <name type="scientific">Ectobacillus funiculus</name>
    <dbReference type="NCBI Taxonomy" id="137993"/>
    <lineage>
        <taxon>Bacteria</taxon>
        <taxon>Bacillati</taxon>
        <taxon>Bacillota</taxon>
        <taxon>Bacilli</taxon>
        <taxon>Bacillales</taxon>
        <taxon>Bacillaceae</taxon>
        <taxon>Ectobacillus</taxon>
    </lineage>
</organism>
<dbReference type="InterPro" id="IPR015443">
    <property type="entry name" value="Aldose_1-epimerase"/>
</dbReference>
<dbReference type="EMBL" id="JBHMAF010000038">
    <property type="protein sequence ID" value="MFB9758710.1"/>
    <property type="molecule type" value="Genomic_DNA"/>
</dbReference>
<evidence type="ECO:0000256" key="4">
    <source>
        <dbReference type="ARBA" id="ARBA00013185"/>
    </source>
</evidence>
<evidence type="ECO:0000313" key="10">
    <source>
        <dbReference type="Proteomes" id="UP001589609"/>
    </source>
</evidence>
<dbReference type="InterPro" id="IPR047215">
    <property type="entry name" value="Galactose_mutarotase-like"/>
</dbReference>
<dbReference type="NCBIfam" id="NF008277">
    <property type="entry name" value="PRK11055.1"/>
    <property type="match status" value="1"/>
</dbReference>
<dbReference type="CDD" id="cd09019">
    <property type="entry name" value="galactose_mutarotase_like"/>
    <property type="match status" value="1"/>
</dbReference>
<dbReference type="InterPro" id="IPR014718">
    <property type="entry name" value="GH-type_carb-bd"/>
</dbReference>
<dbReference type="PANTHER" id="PTHR10091">
    <property type="entry name" value="ALDOSE-1-EPIMERASE"/>
    <property type="match status" value="1"/>
</dbReference>
<dbReference type="Pfam" id="PF01263">
    <property type="entry name" value="Aldose_epim"/>
    <property type="match status" value="1"/>
</dbReference>
<gene>
    <name evidence="9" type="ORF">ACFFMS_09410</name>
</gene>
<keyword evidence="6 8" id="KW-0413">Isomerase</keyword>
<evidence type="ECO:0000256" key="2">
    <source>
        <dbReference type="ARBA" id="ARBA00005028"/>
    </source>
</evidence>
<evidence type="ECO:0000256" key="5">
    <source>
        <dbReference type="ARBA" id="ARBA00014165"/>
    </source>
</evidence>
<proteinExistence type="inferred from homology"/>
<dbReference type="PANTHER" id="PTHR10091:SF0">
    <property type="entry name" value="GALACTOSE MUTAROTASE"/>
    <property type="match status" value="1"/>
</dbReference>
<evidence type="ECO:0000313" key="9">
    <source>
        <dbReference type="EMBL" id="MFB9758710.1"/>
    </source>
</evidence>
<dbReference type="Gene3D" id="2.70.98.10">
    <property type="match status" value="1"/>
</dbReference>
<comment type="catalytic activity">
    <reaction evidence="1 8">
        <text>alpha-D-glucose = beta-D-glucose</text>
        <dbReference type="Rhea" id="RHEA:10264"/>
        <dbReference type="ChEBI" id="CHEBI:15903"/>
        <dbReference type="ChEBI" id="CHEBI:17925"/>
        <dbReference type="EC" id="5.1.3.3"/>
    </reaction>
</comment>
<evidence type="ECO:0000256" key="3">
    <source>
        <dbReference type="ARBA" id="ARBA00006206"/>
    </source>
</evidence>
<comment type="similarity">
    <text evidence="3 8">Belongs to the aldose epimerase family.</text>
</comment>
<evidence type="ECO:0000256" key="7">
    <source>
        <dbReference type="ARBA" id="ARBA00023277"/>
    </source>
</evidence>